<evidence type="ECO:0007829" key="4">
    <source>
        <dbReference type="PDB" id="8B6H"/>
    </source>
</evidence>
<organism evidence="1 2">
    <name type="scientific">Tetrahymena thermophila (strain SB210)</name>
    <dbReference type="NCBI Taxonomy" id="312017"/>
    <lineage>
        <taxon>Eukaryota</taxon>
        <taxon>Sar</taxon>
        <taxon>Alveolata</taxon>
        <taxon>Ciliophora</taxon>
        <taxon>Intramacronucleata</taxon>
        <taxon>Oligohymenophorea</taxon>
        <taxon>Hymenostomatida</taxon>
        <taxon>Tetrahymenina</taxon>
        <taxon>Tetrahymenidae</taxon>
        <taxon>Tetrahymena</taxon>
    </lineage>
</organism>
<dbReference type="PDB" id="8B6H">
    <property type="method" value="EM"/>
    <property type="resolution" value="2.60 A"/>
    <property type="chains" value="DZ/Dz=1-231"/>
</dbReference>
<evidence type="ECO:0000313" key="1">
    <source>
        <dbReference type="EMBL" id="EWS72332.1"/>
    </source>
</evidence>
<dbReference type="InParanoid" id="W7X4J9"/>
<dbReference type="RefSeq" id="XP_012655140.1">
    <property type="nucleotide sequence ID" value="XM_012799686.1"/>
</dbReference>
<evidence type="ECO:0007829" key="7">
    <source>
        <dbReference type="PDB" id="8GZU"/>
    </source>
</evidence>
<dbReference type="OrthoDB" id="10464062at2759"/>
<dbReference type="GeneID" id="24441161"/>
<evidence type="ECO:0007829" key="5">
    <source>
        <dbReference type="PDB" id="8BQS"/>
    </source>
</evidence>
<dbReference type="HOGENOM" id="CLU_1201938_0_0_1"/>
<dbReference type="EMDB" id="EMD-34403"/>
<dbReference type="eggNOG" id="ENOG502STET">
    <property type="taxonomic scope" value="Eukaryota"/>
</dbReference>
<dbReference type="EMDB" id="EMD-16184"/>
<dbReference type="EMBL" id="GG662503">
    <property type="protein sequence ID" value="EWS72332.1"/>
    <property type="molecule type" value="Genomic_DNA"/>
</dbReference>
<reference evidence="6 7" key="3">
    <citation type="journal article" date="2023" name="Nat. Commun.">
        <title>Structures of Tetrahymena thermophila respiratory megacomplexes on the tubular mitochondrial cristae.</title>
        <authorList>
            <person name="Han F."/>
            <person name="Hu Y."/>
            <person name="Wu M."/>
            <person name="He Z."/>
            <person name="Tian H."/>
            <person name="Zhou L."/>
        </authorList>
    </citation>
    <scope>STRUCTURE BY ELECTRON MICROSCOPY (2.96 ANGSTROMS)</scope>
</reference>
<dbReference type="Proteomes" id="UP000009168">
    <property type="component" value="Unassembled WGS sequence"/>
</dbReference>
<reference evidence="4 5" key="4">
    <citation type="journal article" date="2023" name="Nature">
        <title>Structural basis of mitochondrial membrane bending by the I-II-III&lt;sub&gt;2&lt;/sub&gt;-IV&lt;sub&gt;2&lt;/sub&gt; supercomplex.</title>
        <authorList>
            <person name="Muhleip A."/>
            <person name="Flygaard R.K."/>
            <person name="Baradaran R."/>
            <person name="Haapanen O."/>
            <person name="Gruhl T."/>
            <person name="Tobiasson V."/>
            <person name="Marechal A."/>
            <person name="Sharma V."/>
            <person name="Amunts A."/>
        </authorList>
    </citation>
    <scope>STRUCTURE BY ELECTRON MICROSCOPY (2.60 ANGSTROMS)</scope>
</reference>
<evidence type="ECO:0007829" key="3">
    <source>
        <dbReference type="PDB" id="7W5Z"/>
    </source>
</evidence>
<name>W7X4J9_TETTS</name>
<dbReference type="PDB" id="7W5Z">
    <property type="method" value="EM"/>
    <property type="resolution" value="3.02 A"/>
    <property type="chains" value="K/k=1-231"/>
</dbReference>
<sequence length="231" mass="26996">MFGRLVLKQTRRTLFNPVLKNTFCIYQAYQNPLRHINTGHNPNNVYEDIVMLGDYPVQNRTHDKVISQTYVPAIANIAFTHLSKKYPQAGLKVDQLNTLKEKTWNDLGVNIEHEKQEILVELSEQIFVKESKLRWVHEQRQRLAHTTYVFSGLEFQNVKVGFFIDSYNFLLQELAHRSNLYQSKDIVGEKSFHEKHLEQQTAPYSGVKSLEEPVSQNKSFINSLMRAIHNH</sequence>
<dbReference type="EMDB" id="EMD-34373"/>
<proteinExistence type="evidence at protein level"/>
<dbReference type="PDB" id="8BQS">
    <property type="method" value="EM"/>
    <property type="resolution" value="2.90 A"/>
    <property type="chains" value="DZ/Dz=1-231"/>
</dbReference>
<dbReference type="EMDB" id="EMD-32325"/>
<dbReference type="AlphaFoldDB" id="W7X4J9"/>
<keyword evidence="3 4" id="KW-0002">3D-structure</keyword>
<keyword evidence="2" id="KW-1185">Reference proteome</keyword>
<accession>W7X4J9</accession>
<protein>
    <submittedName>
        <fullName evidence="1">Uncharacterized protein</fullName>
    </submittedName>
</protein>
<dbReference type="OMA" id="WAATWNE"/>
<dbReference type="PDB" id="8GZU">
    <property type="method" value="EM"/>
    <property type="resolution" value="4.18 A"/>
    <property type="chains" value="10/65/K/k=1-231"/>
</dbReference>
<reference evidence="2" key="1">
    <citation type="journal article" date="2006" name="PLoS Biol.">
        <title>Macronuclear genome sequence of the ciliate Tetrahymena thermophila, a model eukaryote.</title>
        <authorList>
            <person name="Eisen J.A."/>
            <person name="Coyne R.S."/>
            <person name="Wu M."/>
            <person name="Wu D."/>
            <person name="Thiagarajan M."/>
            <person name="Wortman J.R."/>
            <person name="Badger J.H."/>
            <person name="Ren Q."/>
            <person name="Amedeo P."/>
            <person name="Jones K.M."/>
            <person name="Tallon L.J."/>
            <person name="Delcher A.L."/>
            <person name="Salzberg S.L."/>
            <person name="Silva J.C."/>
            <person name="Haas B.J."/>
            <person name="Majoros W.H."/>
            <person name="Farzad M."/>
            <person name="Carlton J.M."/>
            <person name="Smith R.K. Jr."/>
            <person name="Garg J."/>
            <person name="Pearlman R.E."/>
            <person name="Karrer K.M."/>
            <person name="Sun L."/>
            <person name="Manning G."/>
            <person name="Elde N.C."/>
            <person name="Turkewitz A.P."/>
            <person name="Asai D.J."/>
            <person name="Wilkes D.E."/>
            <person name="Wang Y."/>
            <person name="Cai H."/>
            <person name="Collins K."/>
            <person name="Stewart B.A."/>
            <person name="Lee S.R."/>
            <person name="Wilamowska K."/>
            <person name="Weinberg Z."/>
            <person name="Ruzzo W.L."/>
            <person name="Wloga D."/>
            <person name="Gaertig J."/>
            <person name="Frankel J."/>
            <person name="Tsao C.-C."/>
            <person name="Gorovsky M.A."/>
            <person name="Keeling P.J."/>
            <person name="Waller R.F."/>
            <person name="Patron N.J."/>
            <person name="Cherry J.M."/>
            <person name="Stover N.A."/>
            <person name="Krieger C.J."/>
            <person name="del Toro C."/>
            <person name="Ryder H.F."/>
            <person name="Williamson S.C."/>
            <person name="Barbeau R.A."/>
            <person name="Hamilton E.P."/>
            <person name="Orias E."/>
        </authorList>
    </citation>
    <scope>NUCLEOTIDE SEQUENCE [LARGE SCALE GENOMIC DNA]</scope>
    <source>
        <strain evidence="2">SB210</strain>
    </source>
</reference>
<dbReference type="KEGG" id="tet:TTHERM_000939159"/>
<evidence type="ECO:0000313" key="2">
    <source>
        <dbReference type="Proteomes" id="UP000009168"/>
    </source>
</evidence>
<dbReference type="PDB" id="8GYM">
    <property type="method" value="EM"/>
    <property type="resolution" value="2.96 A"/>
    <property type="chains" value="K/k=1-231"/>
</dbReference>
<evidence type="ECO:0007829" key="6">
    <source>
        <dbReference type="PDB" id="8GYM"/>
    </source>
</evidence>
<gene>
    <name evidence="1" type="ORF">TTHERM_000939159</name>
</gene>
<dbReference type="STRING" id="312017.W7X4J9"/>
<reference evidence="3" key="2">
    <citation type="journal article" date="2022" name="Science">
        <title>Structures of &lt;i&gt;Tetrahymena&lt;/i&gt;'s respiratory chain reveal the diversity of eukaryotic core metabolism.</title>
        <authorList>
            <person name="Zhou L."/>
            <person name="Maldonado M."/>
            <person name="Padavannil A."/>
            <person name="Guo F."/>
            <person name="Letts J.A."/>
        </authorList>
    </citation>
    <scope>STRUCTURE BY ELECTRON MICROSCOPY (3.02 ANGSTROMS)</scope>
</reference>